<reference evidence="2" key="1">
    <citation type="submission" date="2022-01" db="EMBL/GenBank/DDBJ databases">
        <authorList>
            <person name="King R."/>
        </authorList>
    </citation>
    <scope>NUCLEOTIDE SEQUENCE</scope>
</reference>
<dbReference type="AlphaFoldDB" id="A0A9P0GDL0"/>
<accession>A0A9P0GDL0</accession>
<evidence type="ECO:0000313" key="2">
    <source>
        <dbReference type="EMBL" id="CAH1107031.1"/>
    </source>
</evidence>
<feature type="compositionally biased region" description="Basic and acidic residues" evidence="1">
    <location>
        <begin position="34"/>
        <end position="48"/>
    </location>
</feature>
<evidence type="ECO:0000313" key="3">
    <source>
        <dbReference type="Proteomes" id="UP001153636"/>
    </source>
</evidence>
<organism evidence="2 3">
    <name type="scientific">Psylliodes chrysocephalus</name>
    <dbReference type="NCBI Taxonomy" id="3402493"/>
    <lineage>
        <taxon>Eukaryota</taxon>
        <taxon>Metazoa</taxon>
        <taxon>Ecdysozoa</taxon>
        <taxon>Arthropoda</taxon>
        <taxon>Hexapoda</taxon>
        <taxon>Insecta</taxon>
        <taxon>Pterygota</taxon>
        <taxon>Neoptera</taxon>
        <taxon>Endopterygota</taxon>
        <taxon>Coleoptera</taxon>
        <taxon>Polyphaga</taxon>
        <taxon>Cucujiformia</taxon>
        <taxon>Chrysomeloidea</taxon>
        <taxon>Chrysomelidae</taxon>
        <taxon>Galerucinae</taxon>
        <taxon>Alticini</taxon>
        <taxon>Psylliodes</taxon>
    </lineage>
</organism>
<dbReference type="EMBL" id="OV651814">
    <property type="protein sequence ID" value="CAH1107031.1"/>
    <property type="molecule type" value="Genomic_DNA"/>
</dbReference>
<name>A0A9P0GDL0_9CUCU</name>
<dbReference type="OrthoDB" id="6781392at2759"/>
<dbReference type="Proteomes" id="UP001153636">
    <property type="component" value="Chromosome 2"/>
</dbReference>
<gene>
    <name evidence="2" type="ORF">PSYICH_LOCUS6656</name>
</gene>
<feature type="compositionally biased region" description="Polar residues" evidence="1">
    <location>
        <begin position="50"/>
        <end position="65"/>
    </location>
</feature>
<sequence>MNANDQTLARCDVCGFINYLSVVTDHFKKKHPRNEKVETMTQDTKEQAISDASTAECNETSSTSWNDPQTRLLLDKYEEYMDAVGPLKKFKNKKIMWQYIAKDMYLALRD</sequence>
<evidence type="ECO:0000256" key="1">
    <source>
        <dbReference type="SAM" id="MobiDB-lite"/>
    </source>
</evidence>
<keyword evidence="3" id="KW-1185">Reference proteome</keyword>
<feature type="region of interest" description="Disordered" evidence="1">
    <location>
        <begin position="31"/>
        <end position="65"/>
    </location>
</feature>
<protein>
    <submittedName>
        <fullName evidence="2">Uncharacterized protein</fullName>
    </submittedName>
</protein>
<proteinExistence type="predicted"/>